<dbReference type="AlphaFoldDB" id="X1FQC7"/>
<sequence length="31" mass="3548">IVSNYFGNYDSLQMDWNRIWIDGGQGGINVD</sequence>
<comment type="caution">
    <text evidence="1">The sequence shown here is derived from an EMBL/GenBank/DDBJ whole genome shotgun (WGS) entry which is preliminary data.</text>
</comment>
<reference evidence="1" key="1">
    <citation type="journal article" date="2014" name="Front. Microbiol.">
        <title>High frequency of phylogenetically diverse reductive dehalogenase-homologous genes in deep subseafloor sedimentary metagenomes.</title>
        <authorList>
            <person name="Kawai M."/>
            <person name="Futagami T."/>
            <person name="Toyoda A."/>
            <person name="Takaki Y."/>
            <person name="Nishi S."/>
            <person name="Hori S."/>
            <person name="Arai W."/>
            <person name="Tsubouchi T."/>
            <person name="Morono Y."/>
            <person name="Uchiyama I."/>
            <person name="Ito T."/>
            <person name="Fujiyama A."/>
            <person name="Inagaki F."/>
            <person name="Takami H."/>
        </authorList>
    </citation>
    <scope>NUCLEOTIDE SEQUENCE</scope>
    <source>
        <strain evidence="1">Expedition CK06-06</strain>
    </source>
</reference>
<name>X1FQC7_9ZZZZ</name>
<dbReference type="EMBL" id="BARU01014176">
    <property type="protein sequence ID" value="GAH31554.1"/>
    <property type="molecule type" value="Genomic_DNA"/>
</dbReference>
<organism evidence="1">
    <name type="scientific">marine sediment metagenome</name>
    <dbReference type="NCBI Taxonomy" id="412755"/>
    <lineage>
        <taxon>unclassified sequences</taxon>
        <taxon>metagenomes</taxon>
        <taxon>ecological metagenomes</taxon>
    </lineage>
</organism>
<gene>
    <name evidence="1" type="ORF">S03H2_25176</name>
</gene>
<proteinExistence type="predicted"/>
<accession>X1FQC7</accession>
<feature type="non-terminal residue" evidence="1">
    <location>
        <position position="1"/>
    </location>
</feature>
<protein>
    <submittedName>
        <fullName evidence="1">Uncharacterized protein</fullName>
    </submittedName>
</protein>
<evidence type="ECO:0000313" key="1">
    <source>
        <dbReference type="EMBL" id="GAH31554.1"/>
    </source>
</evidence>